<dbReference type="PROSITE" id="PS51679">
    <property type="entry name" value="SAM_MT_C5"/>
    <property type="match status" value="1"/>
</dbReference>
<dbReference type="GO" id="GO:0005634">
    <property type="term" value="C:nucleus"/>
    <property type="evidence" value="ECO:0007669"/>
    <property type="project" value="TreeGrafter"/>
</dbReference>
<dbReference type="PANTHER" id="PTHR46098">
    <property type="entry name" value="TRNA (CYTOSINE(38)-C(5))-METHYLTRANSFERASE"/>
    <property type="match status" value="1"/>
</dbReference>
<dbReference type="InterPro" id="IPR001525">
    <property type="entry name" value="C5_MeTfrase"/>
</dbReference>
<keyword evidence="3 4" id="KW-0949">S-adenosyl-L-methionine</keyword>
<feature type="active site" evidence="4">
    <location>
        <position position="57"/>
    </location>
</feature>
<dbReference type="InterPro" id="IPR029063">
    <property type="entry name" value="SAM-dependent_MTases_sf"/>
</dbReference>
<name>A0A482W303_ASBVE</name>
<dbReference type="GO" id="GO:0008168">
    <property type="term" value="F:methyltransferase activity"/>
    <property type="evidence" value="ECO:0007669"/>
    <property type="project" value="UniProtKB-KW"/>
</dbReference>
<feature type="non-terminal residue" evidence="5">
    <location>
        <position position="287"/>
    </location>
</feature>
<evidence type="ECO:0000256" key="4">
    <source>
        <dbReference type="PROSITE-ProRule" id="PRU01016"/>
    </source>
</evidence>
<dbReference type="GO" id="GO:0032259">
    <property type="term" value="P:methylation"/>
    <property type="evidence" value="ECO:0007669"/>
    <property type="project" value="UniProtKB-KW"/>
</dbReference>
<dbReference type="AlphaFoldDB" id="A0A482W303"/>
<dbReference type="STRING" id="1661398.A0A482W303"/>
<accession>A0A482W303</accession>
<keyword evidence="2 4" id="KW-0808">Transferase</keyword>
<proteinExistence type="inferred from homology"/>
<dbReference type="OrthoDB" id="414133at2759"/>
<evidence type="ECO:0000313" key="6">
    <source>
        <dbReference type="Proteomes" id="UP000292052"/>
    </source>
</evidence>
<evidence type="ECO:0000256" key="1">
    <source>
        <dbReference type="ARBA" id="ARBA00022603"/>
    </source>
</evidence>
<reference evidence="5 6" key="1">
    <citation type="submission" date="2017-03" db="EMBL/GenBank/DDBJ databases">
        <title>Genome of the blue death feigning beetle - Asbolus verrucosus.</title>
        <authorList>
            <person name="Rider S.D."/>
        </authorList>
    </citation>
    <scope>NUCLEOTIDE SEQUENCE [LARGE SCALE GENOMIC DNA]</scope>
    <source>
        <strain evidence="5">Butters</strain>
        <tissue evidence="5">Head and leg muscle</tissue>
    </source>
</reference>
<dbReference type="SUPFAM" id="SSF53335">
    <property type="entry name" value="S-adenosyl-L-methionine-dependent methyltransferases"/>
    <property type="match status" value="1"/>
</dbReference>
<dbReference type="Gene3D" id="3.40.50.150">
    <property type="entry name" value="Vaccinia Virus protein VP39"/>
    <property type="match status" value="1"/>
</dbReference>
<organism evidence="5 6">
    <name type="scientific">Asbolus verrucosus</name>
    <name type="common">Desert ironclad beetle</name>
    <dbReference type="NCBI Taxonomy" id="1661398"/>
    <lineage>
        <taxon>Eukaryota</taxon>
        <taxon>Metazoa</taxon>
        <taxon>Ecdysozoa</taxon>
        <taxon>Arthropoda</taxon>
        <taxon>Hexapoda</taxon>
        <taxon>Insecta</taxon>
        <taxon>Pterygota</taxon>
        <taxon>Neoptera</taxon>
        <taxon>Endopterygota</taxon>
        <taxon>Coleoptera</taxon>
        <taxon>Polyphaga</taxon>
        <taxon>Cucujiformia</taxon>
        <taxon>Tenebrionidae</taxon>
        <taxon>Pimeliinae</taxon>
        <taxon>Asbolus</taxon>
    </lineage>
</organism>
<dbReference type="InterPro" id="IPR050750">
    <property type="entry name" value="C5-MTase"/>
</dbReference>
<feature type="non-terminal residue" evidence="5">
    <location>
        <position position="1"/>
    </location>
</feature>
<keyword evidence="6" id="KW-1185">Reference proteome</keyword>
<gene>
    <name evidence="5" type="ORF">BDFB_004488</name>
</gene>
<dbReference type="Gene3D" id="3.90.120.10">
    <property type="entry name" value="DNA Methylase, subunit A, domain 2"/>
    <property type="match status" value="1"/>
</dbReference>
<comment type="similarity">
    <text evidence="4">Belongs to the class I-like SAM-binding methyltransferase superfamily. C5-methyltransferase family.</text>
</comment>
<sequence>SGVEGEVKTSIDINPVANSIYQHNFPDVKLLHRNIQGLTPKFINKLGVDTILMSPPCQPFTRNGLQADVEDERTKSFVHILDILPLLNIEKILIENVKGFETSQMRELLIATLTKCGFVYQEFILNPTQIGVPNSRHRYYCLASKSVNGFPFETGPLKSELPSSSESAEKENCFKISQIIEHNVDLNPFYLDDKILRKHLNVLDICFFNSINSCCFTKAYGRYIEGTGSVFTEKSEEFVQEIYKQAFGCEAGSEEYLRLARQLNLRFFTPREVCRLMCFPETFTFPK</sequence>
<evidence type="ECO:0000256" key="2">
    <source>
        <dbReference type="ARBA" id="ARBA00022679"/>
    </source>
</evidence>
<comment type="caution">
    <text evidence="5">The sequence shown here is derived from an EMBL/GenBank/DDBJ whole genome shotgun (WGS) entry which is preliminary data.</text>
</comment>
<evidence type="ECO:0000313" key="5">
    <source>
        <dbReference type="EMBL" id="RZC39047.1"/>
    </source>
</evidence>
<protein>
    <submittedName>
        <fullName evidence="5">tRNA (Cytosine-5-)-methyltransferase</fullName>
    </submittedName>
</protein>
<dbReference type="EMBL" id="QDEB01037865">
    <property type="protein sequence ID" value="RZC39047.1"/>
    <property type="molecule type" value="Genomic_DNA"/>
</dbReference>
<dbReference type="PANTHER" id="PTHR46098:SF1">
    <property type="entry name" value="TRNA (CYTOSINE(38)-C(5))-METHYLTRANSFERASE"/>
    <property type="match status" value="1"/>
</dbReference>
<evidence type="ECO:0000256" key="3">
    <source>
        <dbReference type="ARBA" id="ARBA00022691"/>
    </source>
</evidence>
<dbReference type="Proteomes" id="UP000292052">
    <property type="component" value="Unassembled WGS sequence"/>
</dbReference>
<dbReference type="Pfam" id="PF00145">
    <property type="entry name" value="DNA_methylase"/>
    <property type="match status" value="1"/>
</dbReference>
<keyword evidence="1 4" id="KW-0489">Methyltransferase</keyword>